<reference evidence="1" key="1">
    <citation type="submission" date="2021-06" db="EMBL/GenBank/DDBJ databases">
        <title>Parelaphostrongylus tenuis whole genome reference sequence.</title>
        <authorList>
            <person name="Garwood T.J."/>
            <person name="Larsen P.A."/>
            <person name="Fountain-Jones N.M."/>
            <person name="Garbe J.R."/>
            <person name="Macchietto M.G."/>
            <person name="Kania S.A."/>
            <person name="Gerhold R.W."/>
            <person name="Richards J.E."/>
            <person name="Wolf T.M."/>
        </authorList>
    </citation>
    <scope>NUCLEOTIDE SEQUENCE</scope>
    <source>
        <strain evidence="1">MNPRO001-30</strain>
        <tissue evidence="1">Meninges</tissue>
    </source>
</reference>
<sequence length="179" mass="19220">MTFSSAAGAAAQVAGISTSANAARAFVNRAVMQAVFNVLEQQGRAAGLPDFIISSILNQLTVNINYAPLECKDVVVNHPNPAADIRTTMDTRPKCIIFGTTVTALCNKDMCKLDGSEQNKLADTIPSTHLTISGTLMTTNIIMSNWSRQMWQSVVNRVLRATASRPFGLHFFSAVATVS</sequence>
<name>A0AAD5MUT5_PARTN</name>
<comment type="caution">
    <text evidence="1">The sequence shown here is derived from an EMBL/GenBank/DDBJ whole genome shotgun (WGS) entry which is preliminary data.</text>
</comment>
<protein>
    <submittedName>
        <fullName evidence="1">Uncharacterized protein</fullName>
    </submittedName>
</protein>
<gene>
    <name evidence="1" type="ORF">KIN20_025166</name>
</gene>
<keyword evidence="2" id="KW-1185">Reference proteome</keyword>
<evidence type="ECO:0000313" key="2">
    <source>
        <dbReference type="Proteomes" id="UP001196413"/>
    </source>
</evidence>
<accession>A0AAD5MUT5</accession>
<evidence type="ECO:0000313" key="1">
    <source>
        <dbReference type="EMBL" id="KAJ1364967.1"/>
    </source>
</evidence>
<organism evidence="1 2">
    <name type="scientific">Parelaphostrongylus tenuis</name>
    <name type="common">Meningeal worm</name>
    <dbReference type="NCBI Taxonomy" id="148309"/>
    <lineage>
        <taxon>Eukaryota</taxon>
        <taxon>Metazoa</taxon>
        <taxon>Ecdysozoa</taxon>
        <taxon>Nematoda</taxon>
        <taxon>Chromadorea</taxon>
        <taxon>Rhabditida</taxon>
        <taxon>Rhabditina</taxon>
        <taxon>Rhabditomorpha</taxon>
        <taxon>Strongyloidea</taxon>
        <taxon>Metastrongylidae</taxon>
        <taxon>Parelaphostrongylus</taxon>
    </lineage>
</organism>
<dbReference type="EMBL" id="JAHQIW010005117">
    <property type="protein sequence ID" value="KAJ1364967.1"/>
    <property type="molecule type" value="Genomic_DNA"/>
</dbReference>
<dbReference type="Proteomes" id="UP001196413">
    <property type="component" value="Unassembled WGS sequence"/>
</dbReference>
<proteinExistence type="predicted"/>
<dbReference type="AlphaFoldDB" id="A0AAD5MUT5"/>